<proteinExistence type="predicted"/>
<dbReference type="InterPro" id="IPR024462">
    <property type="entry name" value="GH116_N"/>
</dbReference>
<dbReference type="InterPro" id="IPR052566">
    <property type="entry name" value="Non-lysos_glucosylceramidase"/>
</dbReference>
<evidence type="ECO:0000313" key="3">
    <source>
        <dbReference type="EMBL" id="MFH4978910.1"/>
    </source>
</evidence>
<dbReference type="Proteomes" id="UP001608902">
    <property type="component" value="Unassembled WGS sequence"/>
</dbReference>
<accession>A0ABD6EH40</accession>
<comment type="caution">
    <text evidence="3">The sequence shown here is derived from an EMBL/GenBank/DDBJ whole genome shotgun (WGS) entry which is preliminary data.</text>
</comment>
<sequence length="188" mass="21019">MIYWNVILCATKPIQVFAVVAVSLSHSINQMPCKYALAVKETDSIITLCERFDPSGSGSDLWQSLYKSGQLNYSCKLVICGVFLGLFSGDFNGSTNVDELGIAGCSRSFVKAGEIISNMAEFALVWDMPIVHFGGARKTYRRRYTRLFGENERSASNICVYSISMRQGWENAIENWQRLRSSLGNIGW</sequence>
<feature type="domain" description="Glycosyl-hydrolase family 116 N-terminal" evidence="2">
    <location>
        <begin position="19"/>
        <end position="169"/>
    </location>
</feature>
<name>A0ABD6EH40_9BILA</name>
<organism evidence="3 4">
    <name type="scientific">Gnathostoma spinigerum</name>
    <dbReference type="NCBI Taxonomy" id="75299"/>
    <lineage>
        <taxon>Eukaryota</taxon>
        <taxon>Metazoa</taxon>
        <taxon>Ecdysozoa</taxon>
        <taxon>Nematoda</taxon>
        <taxon>Chromadorea</taxon>
        <taxon>Rhabditida</taxon>
        <taxon>Spirurina</taxon>
        <taxon>Gnathostomatomorpha</taxon>
        <taxon>Gnathostomatoidea</taxon>
        <taxon>Gnathostomatidae</taxon>
        <taxon>Gnathostoma</taxon>
    </lineage>
</organism>
<gene>
    <name evidence="3" type="ORF">AB6A40_005619</name>
</gene>
<evidence type="ECO:0000313" key="4">
    <source>
        <dbReference type="Proteomes" id="UP001608902"/>
    </source>
</evidence>
<dbReference type="PANTHER" id="PTHR12654:SF0">
    <property type="entry name" value="NON-LYSOSOMAL GLUCOSYLCERAMIDASE"/>
    <property type="match status" value="1"/>
</dbReference>
<dbReference type="PANTHER" id="PTHR12654">
    <property type="entry name" value="BILE ACID BETA-GLUCOSIDASE-RELATED"/>
    <property type="match status" value="1"/>
</dbReference>
<dbReference type="Pfam" id="PF12215">
    <property type="entry name" value="Glyco_hydr_116N"/>
    <property type="match status" value="1"/>
</dbReference>
<feature type="signal peptide" evidence="1">
    <location>
        <begin position="1"/>
        <end position="18"/>
    </location>
</feature>
<keyword evidence="4" id="KW-1185">Reference proteome</keyword>
<dbReference type="AlphaFoldDB" id="A0ABD6EH40"/>
<reference evidence="3 4" key="1">
    <citation type="submission" date="2024-08" db="EMBL/GenBank/DDBJ databases">
        <title>Gnathostoma spinigerum genome.</title>
        <authorList>
            <person name="Gonzalez-Bertolin B."/>
            <person name="Monzon S."/>
            <person name="Zaballos A."/>
            <person name="Jimenez P."/>
            <person name="Dekumyoy P."/>
            <person name="Varona S."/>
            <person name="Cuesta I."/>
            <person name="Sumanam S."/>
            <person name="Adisakwattana P."/>
            <person name="Gasser R.B."/>
            <person name="Hernandez-Gonzalez A."/>
            <person name="Young N.D."/>
            <person name="Perteguer M.J."/>
        </authorList>
    </citation>
    <scope>NUCLEOTIDE SEQUENCE [LARGE SCALE GENOMIC DNA]</scope>
    <source>
        <strain evidence="3">AL3</strain>
        <tissue evidence="3">Liver</tissue>
    </source>
</reference>
<protein>
    <recommendedName>
        <fullName evidence="2">Glycosyl-hydrolase family 116 N-terminal domain-containing protein</fullName>
    </recommendedName>
</protein>
<keyword evidence="1" id="KW-0732">Signal</keyword>
<evidence type="ECO:0000259" key="2">
    <source>
        <dbReference type="Pfam" id="PF12215"/>
    </source>
</evidence>
<evidence type="ECO:0000256" key="1">
    <source>
        <dbReference type="SAM" id="SignalP"/>
    </source>
</evidence>
<dbReference type="EMBL" id="JBGFUD010003649">
    <property type="protein sequence ID" value="MFH4978910.1"/>
    <property type="molecule type" value="Genomic_DNA"/>
</dbReference>
<feature type="chain" id="PRO_5044809602" description="Glycosyl-hydrolase family 116 N-terminal domain-containing protein" evidence="1">
    <location>
        <begin position="19"/>
        <end position="188"/>
    </location>
</feature>